<dbReference type="RefSeq" id="WP_399621730.1">
    <property type="nucleotide sequence ID" value="NZ_JBITYT010000023.1"/>
</dbReference>
<proteinExistence type="predicted"/>
<gene>
    <name evidence="1" type="ORF">ACIGW0_31585</name>
</gene>
<organism evidence="1 2">
    <name type="scientific">Streptomyces bikiniensis</name>
    <dbReference type="NCBI Taxonomy" id="1896"/>
    <lineage>
        <taxon>Bacteria</taxon>
        <taxon>Bacillati</taxon>
        <taxon>Actinomycetota</taxon>
        <taxon>Actinomycetes</taxon>
        <taxon>Kitasatosporales</taxon>
        <taxon>Streptomycetaceae</taxon>
        <taxon>Streptomyces</taxon>
    </lineage>
</organism>
<evidence type="ECO:0000313" key="1">
    <source>
        <dbReference type="EMBL" id="MFI9123884.1"/>
    </source>
</evidence>
<evidence type="ECO:0000313" key="2">
    <source>
        <dbReference type="Proteomes" id="UP001614391"/>
    </source>
</evidence>
<comment type="caution">
    <text evidence="1">The sequence shown here is derived from an EMBL/GenBank/DDBJ whole genome shotgun (WGS) entry which is preliminary data.</text>
</comment>
<accession>A0ABW8D279</accession>
<protein>
    <submittedName>
        <fullName evidence="1">Uncharacterized protein</fullName>
    </submittedName>
</protein>
<dbReference type="Proteomes" id="UP001614391">
    <property type="component" value="Unassembled WGS sequence"/>
</dbReference>
<dbReference type="EMBL" id="JBITYT010000023">
    <property type="protein sequence ID" value="MFI9123884.1"/>
    <property type="molecule type" value="Genomic_DNA"/>
</dbReference>
<reference evidence="1 2" key="1">
    <citation type="submission" date="2024-10" db="EMBL/GenBank/DDBJ databases">
        <title>The Natural Products Discovery Center: Release of the First 8490 Sequenced Strains for Exploring Actinobacteria Biosynthetic Diversity.</title>
        <authorList>
            <person name="Kalkreuter E."/>
            <person name="Kautsar S.A."/>
            <person name="Yang D."/>
            <person name="Bader C.D."/>
            <person name="Teijaro C.N."/>
            <person name="Fluegel L."/>
            <person name="Davis C.M."/>
            <person name="Simpson J.R."/>
            <person name="Lauterbach L."/>
            <person name="Steele A.D."/>
            <person name="Gui C."/>
            <person name="Meng S."/>
            <person name="Li G."/>
            <person name="Viehrig K."/>
            <person name="Ye F."/>
            <person name="Su P."/>
            <person name="Kiefer A.F."/>
            <person name="Nichols A."/>
            <person name="Cepeda A.J."/>
            <person name="Yan W."/>
            <person name="Fan B."/>
            <person name="Jiang Y."/>
            <person name="Adhikari A."/>
            <person name="Zheng C.-J."/>
            <person name="Schuster L."/>
            <person name="Cowan T.M."/>
            <person name="Smanski M.J."/>
            <person name="Chevrette M.G."/>
            <person name="De Carvalho L.P.S."/>
            <person name="Shen B."/>
        </authorList>
    </citation>
    <scope>NUCLEOTIDE SEQUENCE [LARGE SCALE GENOMIC DNA]</scope>
    <source>
        <strain evidence="1 2">NPDC053346</strain>
    </source>
</reference>
<keyword evidence="2" id="KW-1185">Reference proteome</keyword>
<sequence length="120" mass="13651">MPQYRSTYTGRYSGIGRMLQRPWLNAPCRKAAVEMKHLAEATAPVGDPEEDRHPGLYKASFDVVPIWKNIPFRGRPRHRPGARLINSAPHAWRVEHGDGRVPRYAPLFKAMETLKAAHRG</sequence>
<name>A0ABW8D279_STRBI</name>